<name>A0A9E2NTW2_9GAMM</name>
<proteinExistence type="predicted"/>
<comment type="caution">
    <text evidence="3">The sequence shown here is derived from an EMBL/GenBank/DDBJ whole genome shotgun (WGS) entry which is preliminary data.</text>
</comment>
<evidence type="ECO:0000313" key="4">
    <source>
        <dbReference type="Proteomes" id="UP000824150"/>
    </source>
</evidence>
<dbReference type="Pfam" id="PF00857">
    <property type="entry name" value="Isochorismatase"/>
    <property type="match status" value="1"/>
</dbReference>
<dbReference type="CDD" id="cd00431">
    <property type="entry name" value="cysteine_hydrolases"/>
    <property type="match status" value="1"/>
</dbReference>
<evidence type="ECO:0000256" key="1">
    <source>
        <dbReference type="ARBA" id="ARBA00022801"/>
    </source>
</evidence>
<reference evidence="3" key="2">
    <citation type="submission" date="2021-04" db="EMBL/GenBank/DDBJ databases">
        <authorList>
            <person name="Gilroy R."/>
        </authorList>
    </citation>
    <scope>NUCLEOTIDE SEQUENCE</scope>
    <source>
        <strain evidence="3">687</strain>
    </source>
</reference>
<dbReference type="InterPro" id="IPR000868">
    <property type="entry name" value="Isochorismatase-like_dom"/>
</dbReference>
<dbReference type="InterPro" id="IPR036380">
    <property type="entry name" value="Isochorismatase-like_sf"/>
</dbReference>
<dbReference type="Proteomes" id="UP000824150">
    <property type="component" value="Unassembled WGS sequence"/>
</dbReference>
<feature type="domain" description="Isochorismatase-like" evidence="2">
    <location>
        <begin position="6"/>
        <end position="177"/>
    </location>
</feature>
<reference evidence="3" key="1">
    <citation type="journal article" date="2021" name="PeerJ">
        <title>Extensive microbial diversity within the chicken gut microbiome revealed by metagenomics and culture.</title>
        <authorList>
            <person name="Gilroy R."/>
            <person name="Ravi A."/>
            <person name="Getino M."/>
            <person name="Pursley I."/>
            <person name="Horton D.L."/>
            <person name="Alikhan N.F."/>
            <person name="Baker D."/>
            <person name="Gharbi K."/>
            <person name="Hall N."/>
            <person name="Watson M."/>
            <person name="Adriaenssens E.M."/>
            <person name="Foster-Nyarko E."/>
            <person name="Jarju S."/>
            <person name="Secka A."/>
            <person name="Antonio M."/>
            <person name="Oren A."/>
            <person name="Chaudhuri R.R."/>
            <person name="La Ragione R."/>
            <person name="Hildebrand F."/>
            <person name="Pallen M.J."/>
        </authorList>
    </citation>
    <scope>NUCLEOTIDE SEQUENCE</scope>
    <source>
        <strain evidence="3">687</strain>
    </source>
</reference>
<dbReference type="PANTHER" id="PTHR43540">
    <property type="entry name" value="PEROXYUREIDOACRYLATE/UREIDOACRYLATE AMIDOHYDROLASE-RELATED"/>
    <property type="match status" value="1"/>
</dbReference>
<gene>
    <name evidence="3" type="ORF">IAA31_04640</name>
</gene>
<dbReference type="EMBL" id="JAHLFG010000049">
    <property type="protein sequence ID" value="MBU3826759.1"/>
    <property type="molecule type" value="Genomic_DNA"/>
</dbReference>
<protein>
    <submittedName>
        <fullName evidence="3">Cysteine hydrolase</fullName>
    </submittedName>
</protein>
<keyword evidence="1 3" id="KW-0378">Hydrolase</keyword>
<dbReference type="InterPro" id="IPR050272">
    <property type="entry name" value="Isochorismatase-like_hydrls"/>
</dbReference>
<sequence length="179" mass="19195">MSTNELLVVIDVQNDFVSGSLGTAEAQAMLPRLMDKVTHFAGQIVLTQDTHGCDYLQSNEGQHLPVEHCISGTPGWELVDPLKEFAQAHNLQIFCKPSFGSMDLAAYIKEQAASGCIDSVELCGLCTDICVISNALLIKAQCPELPLKVDAACCAGVSPQLHQAALQVMHSCQVEVVNV</sequence>
<organism evidence="3 4">
    <name type="scientific">Candidatus Anaerobiospirillum merdipullorum</name>
    <dbReference type="NCBI Taxonomy" id="2838450"/>
    <lineage>
        <taxon>Bacteria</taxon>
        <taxon>Pseudomonadati</taxon>
        <taxon>Pseudomonadota</taxon>
        <taxon>Gammaproteobacteria</taxon>
        <taxon>Aeromonadales</taxon>
        <taxon>Succinivibrionaceae</taxon>
        <taxon>Anaerobiospirillum</taxon>
    </lineage>
</organism>
<evidence type="ECO:0000313" key="3">
    <source>
        <dbReference type="EMBL" id="MBU3826759.1"/>
    </source>
</evidence>
<evidence type="ECO:0000259" key="2">
    <source>
        <dbReference type="Pfam" id="PF00857"/>
    </source>
</evidence>
<dbReference type="PANTHER" id="PTHR43540:SF6">
    <property type="entry name" value="ISOCHORISMATASE-LIKE DOMAIN-CONTAINING PROTEIN"/>
    <property type="match status" value="1"/>
</dbReference>
<dbReference type="GO" id="GO:0016787">
    <property type="term" value="F:hydrolase activity"/>
    <property type="evidence" value="ECO:0007669"/>
    <property type="project" value="UniProtKB-KW"/>
</dbReference>
<dbReference type="AlphaFoldDB" id="A0A9E2NTW2"/>
<accession>A0A9E2NTW2</accession>
<dbReference type="SUPFAM" id="SSF52499">
    <property type="entry name" value="Isochorismatase-like hydrolases"/>
    <property type="match status" value="1"/>
</dbReference>
<dbReference type="Gene3D" id="3.40.50.850">
    <property type="entry name" value="Isochorismatase-like"/>
    <property type="match status" value="1"/>
</dbReference>